<feature type="transmembrane region" description="Helical" evidence="5">
    <location>
        <begin position="204"/>
        <end position="224"/>
    </location>
</feature>
<feature type="transmembrane region" description="Helical" evidence="5">
    <location>
        <begin position="6"/>
        <end position="25"/>
    </location>
</feature>
<feature type="transmembrane region" description="Helical" evidence="5">
    <location>
        <begin position="61"/>
        <end position="81"/>
    </location>
</feature>
<organism evidence="6 7">
    <name type="scientific">Fumia xinanensis</name>
    <dbReference type="NCBI Taxonomy" id="2763659"/>
    <lineage>
        <taxon>Bacteria</taxon>
        <taxon>Bacillati</taxon>
        <taxon>Bacillota</taxon>
        <taxon>Clostridia</taxon>
        <taxon>Eubacteriales</taxon>
        <taxon>Oscillospiraceae</taxon>
        <taxon>Fumia</taxon>
    </lineage>
</organism>
<gene>
    <name evidence="6" type="ORF">H8710_06760</name>
</gene>
<feature type="transmembrane region" description="Helical" evidence="5">
    <location>
        <begin position="90"/>
        <end position="112"/>
    </location>
</feature>
<evidence type="ECO:0000256" key="5">
    <source>
        <dbReference type="SAM" id="Phobius"/>
    </source>
</evidence>
<accession>A0A926I790</accession>
<protein>
    <submittedName>
        <fullName evidence="6">LrgB family protein</fullName>
    </submittedName>
</protein>
<dbReference type="Pfam" id="PF04172">
    <property type="entry name" value="LrgB"/>
    <property type="match status" value="1"/>
</dbReference>
<evidence type="ECO:0000313" key="6">
    <source>
        <dbReference type="EMBL" id="MBC8559769.1"/>
    </source>
</evidence>
<dbReference type="PANTHER" id="PTHR30249">
    <property type="entry name" value="PUTATIVE SEROTONIN TRANSPORTER"/>
    <property type="match status" value="1"/>
</dbReference>
<name>A0A926I790_9FIRM</name>
<evidence type="ECO:0000313" key="7">
    <source>
        <dbReference type="Proteomes" id="UP000610760"/>
    </source>
</evidence>
<keyword evidence="3 5" id="KW-1133">Transmembrane helix</keyword>
<dbReference type="RefSeq" id="WP_249295307.1">
    <property type="nucleotide sequence ID" value="NZ_JACRSV010000002.1"/>
</dbReference>
<sequence length="225" mass="23515">MESIVSNSLFGVTLSILMYAVGLFLNKKLKTPVCNPLLIAIALVIAVLQVFHIPLESYLKGGDVISMFLAPATAVLAYSIYHQIHLLKKYWLPILVGCFVGAVTSIGSVYLLCRLFKLDQSLLASMLPKSVTTPIAMEVSSALGGTPSITVAAVVVTGILGAMLSPLFVKLLRLKNKVAIGVAIGSSSHAVGTSKAVEMGEAEGAMSGIAIGVSGILTVLISLFL</sequence>
<evidence type="ECO:0000256" key="3">
    <source>
        <dbReference type="ARBA" id="ARBA00022989"/>
    </source>
</evidence>
<dbReference type="EMBL" id="JACRSV010000002">
    <property type="protein sequence ID" value="MBC8559769.1"/>
    <property type="molecule type" value="Genomic_DNA"/>
</dbReference>
<keyword evidence="4 5" id="KW-0472">Membrane</keyword>
<dbReference type="InterPro" id="IPR007300">
    <property type="entry name" value="CidB/LrgB"/>
</dbReference>
<keyword evidence="2 5" id="KW-0812">Transmembrane</keyword>
<evidence type="ECO:0000256" key="2">
    <source>
        <dbReference type="ARBA" id="ARBA00022692"/>
    </source>
</evidence>
<keyword evidence="7" id="KW-1185">Reference proteome</keyword>
<dbReference type="Proteomes" id="UP000610760">
    <property type="component" value="Unassembled WGS sequence"/>
</dbReference>
<comment type="subcellular location">
    <subcellularLocation>
        <location evidence="1">Membrane</location>
        <topology evidence="1">Multi-pass membrane protein</topology>
    </subcellularLocation>
</comment>
<evidence type="ECO:0000256" key="1">
    <source>
        <dbReference type="ARBA" id="ARBA00004141"/>
    </source>
</evidence>
<dbReference type="AlphaFoldDB" id="A0A926I790"/>
<feature type="transmembrane region" description="Helical" evidence="5">
    <location>
        <begin position="149"/>
        <end position="169"/>
    </location>
</feature>
<comment type="caution">
    <text evidence="6">The sequence shown here is derived from an EMBL/GenBank/DDBJ whole genome shotgun (WGS) entry which is preliminary data.</text>
</comment>
<evidence type="ECO:0000256" key="4">
    <source>
        <dbReference type="ARBA" id="ARBA00023136"/>
    </source>
</evidence>
<feature type="transmembrane region" description="Helical" evidence="5">
    <location>
        <begin position="37"/>
        <end position="55"/>
    </location>
</feature>
<proteinExistence type="predicted"/>
<dbReference type="PANTHER" id="PTHR30249:SF0">
    <property type="entry name" value="PLASTIDAL GLYCOLATE_GLYCERATE TRANSLOCATOR 1, CHLOROPLASTIC"/>
    <property type="match status" value="1"/>
</dbReference>
<dbReference type="GO" id="GO:0016020">
    <property type="term" value="C:membrane"/>
    <property type="evidence" value="ECO:0007669"/>
    <property type="project" value="UniProtKB-SubCell"/>
</dbReference>
<reference evidence="6" key="1">
    <citation type="submission" date="2020-08" db="EMBL/GenBank/DDBJ databases">
        <title>Genome public.</title>
        <authorList>
            <person name="Liu C."/>
            <person name="Sun Q."/>
        </authorList>
    </citation>
    <scope>NUCLEOTIDE SEQUENCE</scope>
    <source>
        <strain evidence="6">NSJ-33</strain>
    </source>
</reference>